<evidence type="ECO:0000313" key="8">
    <source>
        <dbReference type="EMBL" id="MFC6283900.1"/>
    </source>
</evidence>
<feature type="transmembrane region" description="Helical" evidence="6">
    <location>
        <begin position="131"/>
        <end position="150"/>
    </location>
</feature>
<dbReference type="RefSeq" id="WP_371439669.1">
    <property type="nucleotide sequence ID" value="NZ_JBHSRS010000084.1"/>
</dbReference>
<feature type="domain" description="VTT" evidence="7">
    <location>
        <begin position="62"/>
        <end position="177"/>
    </location>
</feature>
<keyword evidence="5 6" id="KW-0472">Membrane</keyword>
<dbReference type="PANTHER" id="PTHR12677:SF59">
    <property type="entry name" value="GOLGI APPARATUS MEMBRANE PROTEIN TVP38-RELATED"/>
    <property type="match status" value="1"/>
</dbReference>
<evidence type="ECO:0000256" key="5">
    <source>
        <dbReference type="ARBA" id="ARBA00023136"/>
    </source>
</evidence>
<gene>
    <name evidence="8" type="ORF">ACFQND_21945</name>
</gene>
<evidence type="ECO:0000259" key="7">
    <source>
        <dbReference type="Pfam" id="PF09335"/>
    </source>
</evidence>
<sequence>MYRYRRLLAVIVFLGLLLAVFQFSGLRSNFNLAFLHQKFLDNEASGLLIFIVLFALGNLIQIPGWIFLAAAVLALGEVWGGVATYIAAVISCVFTFWVIRLVGGDVLRQIRGRWAARLLARLDAHPVKSIVLLRLLLQTVPALNYALALSGVRFRSYLVGTLLGLPLPIALYCAFFDYLARALHVPGY</sequence>
<keyword evidence="9" id="KW-1185">Reference proteome</keyword>
<dbReference type="InterPro" id="IPR015414">
    <property type="entry name" value="TMEM64"/>
</dbReference>
<keyword evidence="4 6" id="KW-1133">Transmembrane helix</keyword>
<dbReference type="Pfam" id="PF09335">
    <property type="entry name" value="VTT_dom"/>
    <property type="match status" value="1"/>
</dbReference>
<dbReference type="Proteomes" id="UP001596270">
    <property type="component" value="Unassembled WGS sequence"/>
</dbReference>
<feature type="transmembrane region" description="Helical" evidence="6">
    <location>
        <begin position="157"/>
        <end position="180"/>
    </location>
</feature>
<dbReference type="EMBL" id="JBHSRS010000084">
    <property type="protein sequence ID" value="MFC6283900.1"/>
    <property type="molecule type" value="Genomic_DNA"/>
</dbReference>
<accession>A0ABW1U2Y2</accession>
<comment type="caution">
    <text evidence="6">Lacks conserved residue(s) required for the propagation of feature annotation.</text>
</comment>
<reference evidence="9" key="1">
    <citation type="journal article" date="2019" name="Int. J. Syst. Evol. Microbiol.">
        <title>The Global Catalogue of Microorganisms (GCM) 10K type strain sequencing project: providing services to taxonomists for standard genome sequencing and annotation.</title>
        <authorList>
            <consortium name="The Broad Institute Genomics Platform"/>
            <consortium name="The Broad Institute Genome Sequencing Center for Infectious Disease"/>
            <person name="Wu L."/>
            <person name="Ma J."/>
        </authorList>
    </citation>
    <scope>NUCLEOTIDE SEQUENCE [LARGE SCALE GENOMIC DNA]</scope>
    <source>
        <strain evidence="9">CCUG 39402</strain>
    </source>
</reference>
<feature type="transmembrane region" description="Helical" evidence="6">
    <location>
        <begin position="82"/>
        <end position="99"/>
    </location>
</feature>
<evidence type="ECO:0000256" key="1">
    <source>
        <dbReference type="ARBA" id="ARBA00004651"/>
    </source>
</evidence>
<comment type="subcellular location">
    <subcellularLocation>
        <location evidence="1 6">Cell membrane</location>
        <topology evidence="1 6">Multi-pass membrane protein</topology>
    </subcellularLocation>
</comment>
<evidence type="ECO:0000256" key="2">
    <source>
        <dbReference type="ARBA" id="ARBA00022475"/>
    </source>
</evidence>
<keyword evidence="2 6" id="KW-1003">Cell membrane</keyword>
<keyword evidence="3 6" id="KW-0812">Transmembrane</keyword>
<feature type="transmembrane region" description="Helical" evidence="6">
    <location>
        <begin position="46"/>
        <end position="75"/>
    </location>
</feature>
<organism evidence="8 9">
    <name type="scientific">Polaromonas aquatica</name>
    <dbReference type="NCBI Taxonomy" id="332657"/>
    <lineage>
        <taxon>Bacteria</taxon>
        <taxon>Pseudomonadati</taxon>
        <taxon>Pseudomonadota</taxon>
        <taxon>Betaproteobacteria</taxon>
        <taxon>Burkholderiales</taxon>
        <taxon>Comamonadaceae</taxon>
        <taxon>Polaromonas</taxon>
    </lineage>
</organism>
<dbReference type="InterPro" id="IPR032816">
    <property type="entry name" value="VTT_dom"/>
</dbReference>
<dbReference type="PANTHER" id="PTHR12677">
    <property type="entry name" value="GOLGI APPARATUS MEMBRANE PROTEIN TVP38-RELATED"/>
    <property type="match status" value="1"/>
</dbReference>
<comment type="caution">
    <text evidence="8">The sequence shown here is derived from an EMBL/GenBank/DDBJ whole genome shotgun (WGS) entry which is preliminary data.</text>
</comment>
<protein>
    <recommendedName>
        <fullName evidence="6">TVP38/TMEM64 family membrane protein</fullName>
    </recommendedName>
</protein>
<evidence type="ECO:0000256" key="6">
    <source>
        <dbReference type="RuleBase" id="RU366058"/>
    </source>
</evidence>
<evidence type="ECO:0000256" key="3">
    <source>
        <dbReference type="ARBA" id="ARBA00022692"/>
    </source>
</evidence>
<evidence type="ECO:0000313" key="9">
    <source>
        <dbReference type="Proteomes" id="UP001596270"/>
    </source>
</evidence>
<name>A0ABW1U2Y2_9BURK</name>
<evidence type="ECO:0000256" key="4">
    <source>
        <dbReference type="ARBA" id="ARBA00022989"/>
    </source>
</evidence>
<proteinExistence type="inferred from homology"/>
<comment type="similarity">
    <text evidence="6">Belongs to the TVP38/TMEM64 family.</text>
</comment>